<name>A0A6J7D8H1_9ZZZZ</name>
<reference evidence="2" key="1">
    <citation type="submission" date="2020-05" db="EMBL/GenBank/DDBJ databases">
        <authorList>
            <person name="Chiriac C."/>
            <person name="Salcher M."/>
            <person name="Ghai R."/>
            <person name="Kavagutti S V."/>
        </authorList>
    </citation>
    <scope>NUCLEOTIDE SEQUENCE</scope>
</reference>
<keyword evidence="1" id="KW-0812">Transmembrane</keyword>
<evidence type="ECO:0000313" key="2">
    <source>
        <dbReference type="EMBL" id="CAB4863373.1"/>
    </source>
</evidence>
<sequence>MPSALNARLASVFFTTAYDAFARMFPRSSLSCATVSPRYSVSSTPLEVRIASEISAIVASLFAMVLLVFEYGTDGRWQQKNSGANARS</sequence>
<dbReference type="EMBL" id="CAFBLF010000061">
    <property type="protein sequence ID" value="CAB4863373.1"/>
    <property type="molecule type" value="Genomic_DNA"/>
</dbReference>
<organism evidence="2">
    <name type="scientific">freshwater metagenome</name>
    <dbReference type="NCBI Taxonomy" id="449393"/>
    <lineage>
        <taxon>unclassified sequences</taxon>
        <taxon>metagenomes</taxon>
        <taxon>ecological metagenomes</taxon>
    </lineage>
</organism>
<evidence type="ECO:0000256" key="1">
    <source>
        <dbReference type="SAM" id="Phobius"/>
    </source>
</evidence>
<keyword evidence="1" id="KW-1133">Transmembrane helix</keyword>
<protein>
    <submittedName>
        <fullName evidence="2">Unannotated protein</fullName>
    </submittedName>
</protein>
<feature type="transmembrane region" description="Helical" evidence="1">
    <location>
        <begin position="46"/>
        <end position="69"/>
    </location>
</feature>
<accession>A0A6J7D8H1</accession>
<gene>
    <name evidence="2" type="ORF">UFOPK3339_00517</name>
</gene>
<proteinExistence type="predicted"/>
<keyword evidence="1" id="KW-0472">Membrane</keyword>
<dbReference type="AlphaFoldDB" id="A0A6J7D8H1"/>